<feature type="signal peptide" evidence="1">
    <location>
        <begin position="1"/>
        <end position="30"/>
    </location>
</feature>
<feature type="domain" description="DUF1553" evidence="3">
    <location>
        <begin position="490"/>
        <end position="723"/>
    </location>
</feature>
<reference evidence="4 5" key="1">
    <citation type="submission" date="2019-02" db="EMBL/GenBank/DDBJ databases">
        <title>Deep-cultivation of Planctomycetes and their phenomic and genomic characterization uncovers novel biology.</title>
        <authorList>
            <person name="Wiegand S."/>
            <person name="Jogler M."/>
            <person name="Boedeker C."/>
            <person name="Pinto D."/>
            <person name="Vollmers J."/>
            <person name="Rivas-Marin E."/>
            <person name="Kohn T."/>
            <person name="Peeters S.H."/>
            <person name="Heuer A."/>
            <person name="Rast P."/>
            <person name="Oberbeckmann S."/>
            <person name="Bunk B."/>
            <person name="Jeske O."/>
            <person name="Meyerdierks A."/>
            <person name="Storesund J.E."/>
            <person name="Kallscheuer N."/>
            <person name="Luecker S."/>
            <person name="Lage O.M."/>
            <person name="Pohl T."/>
            <person name="Merkel B.J."/>
            <person name="Hornburger P."/>
            <person name="Mueller R.-W."/>
            <person name="Bruemmer F."/>
            <person name="Labrenz M."/>
            <person name="Spormann A.M."/>
            <person name="Op Den Camp H."/>
            <person name="Overmann J."/>
            <person name="Amann R."/>
            <person name="Jetten M.S.M."/>
            <person name="Mascher T."/>
            <person name="Medema M.H."/>
            <person name="Devos D.P."/>
            <person name="Kaster A.-K."/>
            <person name="Ovreas L."/>
            <person name="Rohde M."/>
            <person name="Galperin M.Y."/>
            <person name="Jogler C."/>
        </authorList>
    </citation>
    <scope>NUCLEOTIDE SEQUENCE [LARGE SCALE GENOMIC DNA]</scope>
    <source>
        <strain evidence="4 5">Pla22</strain>
    </source>
</reference>
<dbReference type="OrthoDB" id="289126at2"/>
<gene>
    <name evidence="4" type="ORF">Pla22_08660</name>
</gene>
<protein>
    <recommendedName>
        <fullName evidence="6">Bacterial Ig-like domain (Group 2)</fullName>
    </recommendedName>
</protein>
<evidence type="ECO:0008006" key="6">
    <source>
        <dbReference type="Google" id="ProtNLM"/>
    </source>
</evidence>
<evidence type="ECO:0000259" key="2">
    <source>
        <dbReference type="Pfam" id="PF07583"/>
    </source>
</evidence>
<sequence precursor="true">MVCLVRSCRDLRRVTTFTLVWLSSAVICTANTSAMSPSSETSMLETTGPVSFKNDVVPVLTKLGCNTGTCHAKAGGGQNGFQLSLFGFEPDEDYDHLVWEARGRRVSPAAPDQSLLLLKASGHMAHGGGVRMAVDSEHYQVLRSWISQGAPRDPPDAPELVSIEAHPASGVLERNSETQLTAIARYSDQTQRDVTSLAIYETNDPALIECSPAGLVHAEDIPGKASVMVRFQGKMAVYSAAIPRAQATSEFPPSDHFIDRLVFRNLETLGIPASPICDDDTFLRRVTLDIAGRLPTLSQRQAFHANSSDDRRAEFIDELLESPGYADTFANKWTSLLKNRRDEVSDIKSNFAFHAWIRDSLLANRPYDEIVRELLAATGTVDANPAVAWYKRVKEPNQQIEDVAQLFLGVRVQCAQCHHHPFERWSQDDYYALSAFFTQIGRKPSDVYGEDLIFHDRGIAQAKNIKSGQLIRPLALGDSVGQIPPDEDPRLRLADWMADADNPFFAKALVNRYWKHFVGRGLVEPEDDIRDTNPPTNPELLEALEQHFVDSGFDLKSLVRAITTSKTYQLSSLPTSDNLADRQNYSWHYPQRLQAEVMLDAINDVTATRTDFANLPLGTRAIALPDNSYNKSSEFLRTFGRPEATSVCECERVQSASLAQSLHFLNANEIRSKIGDPNGRAASFVKAHNAEPPTPAEDQVRELYRIAFSREVKNEELATAVTYLTNAKIDADGKPISDGNTYRENMEDLIWAIINSKEFLFNH</sequence>
<name>A0A5C5WRN3_9BACT</name>
<evidence type="ECO:0000256" key="1">
    <source>
        <dbReference type="SAM" id="SignalP"/>
    </source>
</evidence>
<evidence type="ECO:0000259" key="3">
    <source>
        <dbReference type="Pfam" id="PF07587"/>
    </source>
</evidence>
<keyword evidence="1" id="KW-0732">Signal</keyword>
<organism evidence="4 5">
    <name type="scientific">Rubripirellula amarantea</name>
    <dbReference type="NCBI Taxonomy" id="2527999"/>
    <lineage>
        <taxon>Bacteria</taxon>
        <taxon>Pseudomonadati</taxon>
        <taxon>Planctomycetota</taxon>
        <taxon>Planctomycetia</taxon>
        <taxon>Pirellulales</taxon>
        <taxon>Pirellulaceae</taxon>
        <taxon>Rubripirellula</taxon>
    </lineage>
</organism>
<dbReference type="Pfam" id="PF07587">
    <property type="entry name" value="PSD1"/>
    <property type="match status" value="1"/>
</dbReference>
<evidence type="ECO:0000313" key="4">
    <source>
        <dbReference type="EMBL" id="TWT53238.1"/>
    </source>
</evidence>
<dbReference type="InterPro" id="IPR022655">
    <property type="entry name" value="DUF1553"/>
</dbReference>
<accession>A0A5C5WRN3</accession>
<feature type="chain" id="PRO_5022801596" description="Bacterial Ig-like domain (Group 2)" evidence="1">
    <location>
        <begin position="31"/>
        <end position="763"/>
    </location>
</feature>
<dbReference type="AlphaFoldDB" id="A0A5C5WRN3"/>
<dbReference type="PANTHER" id="PTHR35889:SF3">
    <property type="entry name" value="F-BOX DOMAIN-CONTAINING PROTEIN"/>
    <property type="match status" value="1"/>
</dbReference>
<dbReference type="Pfam" id="PF07583">
    <property type="entry name" value="PSCyt2"/>
    <property type="match status" value="1"/>
</dbReference>
<proteinExistence type="predicted"/>
<evidence type="ECO:0000313" key="5">
    <source>
        <dbReference type="Proteomes" id="UP000316598"/>
    </source>
</evidence>
<dbReference type="EMBL" id="SJPI01000001">
    <property type="protein sequence ID" value="TWT53238.1"/>
    <property type="molecule type" value="Genomic_DNA"/>
</dbReference>
<dbReference type="InterPro" id="IPR011444">
    <property type="entry name" value="DUF1549"/>
</dbReference>
<keyword evidence="5" id="KW-1185">Reference proteome</keyword>
<comment type="caution">
    <text evidence="4">The sequence shown here is derived from an EMBL/GenBank/DDBJ whole genome shotgun (WGS) entry which is preliminary data.</text>
</comment>
<dbReference type="Proteomes" id="UP000316598">
    <property type="component" value="Unassembled WGS sequence"/>
</dbReference>
<dbReference type="PANTHER" id="PTHR35889">
    <property type="entry name" value="CYCLOINULO-OLIGOSACCHARIDE FRUCTANOTRANSFERASE-RELATED"/>
    <property type="match status" value="1"/>
</dbReference>
<feature type="domain" description="DUF1549" evidence="2">
    <location>
        <begin position="258"/>
        <end position="440"/>
    </location>
</feature>
<dbReference type="Gene3D" id="2.60.40.1080">
    <property type="match status" value="1"/>
</dbReference>